<dbReference type="GO" id="GO:0051539">
    <property type="term" value="F:4 iron, 4 sulfur cluster binding"/>
    <property type="evidence" value="ECO:0007669"/>
    <property type="project" value="UniProtKB-KW"/>
</dbReference>
<proteinExistence type="predicted"/>
<dbReference type="AlphaFoldDB" id="A0A833EBI2"/>
<keyword evidence="4" id="KW-0249">Electron transport</keyword>
<feature type="transmembrane region" description="Helical" evidence="7">
    <location>
        <begin position="87"/>
        <end position="117"/>
    </location>
</feature>
<dbReference type="GO" id="GO:0046872">
    <property type="term" value="F:metal ion binding"/>
    <property type="evidence" value="ECO:0007669"/>
    <property type="project" value="UniProtKB-KW"/>
</dbReference>
<reference evidence="9" key="1">
    <citation type="journal article" date="2020" name="ISME J.">
        <title>Gammaproteobacteria mediating utilization of methyl-, sulfur- and petroleum organic compounds in deep ocean hydrothermal plumes.</title>
        <authorList>
            <person name="Zhou Z."/>
            <person name="Liu Y."/>
            <person name="Pan J."/>
            <person name="Cron B.R."/>
            <person name="Toner B.M."/>
            <person name="Anantharaman K."/>
            <person name="Breier J.A."/>
            <person name="Dick G.J."/>
            <person name="Li M."/>
        </authorList>
    </citation>
    <scope>NUCLEOTIDE SEQUENCE</scope>
    <source>
        <strain evidence="9">SZUA-1523</strain>
    </source>
</reference>
<dbReference type="PANTHER" id="PTHR30176">
    <property type="entry name" value="FERREDOXIN-TYPE PROTEIN NAPH"/>
    <property type="match status" value="1"/>
</dbReference>
<dbReference type="Proteomes" id="UP000600071">
    <property type="component" value="Unassembled WGS sequence"/>
</dbReference>
<sequence length="312" mass="34367">MPLRSRLGRRLWLNIRGIPPRGKYTIARRLLQAVVLGLFATQLLVSGAIIEGSLASSRVFRSIPMMDVFAWLEQAAATRSPTLESVIAVLVVFALYSVLGRFFCGWVCPMDLLFSLFERRLSSPRASPLTRPHSAGPIEKAIPLVMIVAYLGLSVVLGQPFFTTVSPVAGATKLGSILVGVLYNIPGATIGLAMAWATITGFALIVNIVAEYVFGVKRFWCRFICPIGGIYGYVMNRYSPFRVKVADVEKCRGCNLCSMACPVSIDLMEYIHAGRDVTDYRCFKCGRCIEACPHDVLRLGFSLRRTSNQKGN</sequence>
<dbReference type="EMBL" id="DQVR01000097">
    <property type="protein sequence ID" value="HIQ24273.1"/>
    <property type="molecule type" value="Genomic_DNA"/>
</dbReference>
<keyword evidence="7" id="KW-1133">Transmembrane helix</keyword>
<evidence type="ECO:0000259" key="8">
    <source>
        <dbReference type="PROSITE" id="PS51379"/>
    </source>
</evidence>
<dbReference type="Gene3D" id="3.30.70.20">
    <property type="match status" value="1"/>
</dbReference>
<organism evidence="9 10">
    <name type="scientific">Pyrodictium delaneyi</name>
    <dbReference type="NCBI Taxonomy" id="1273541"/>
    <lineage>
        <taxon>Archaea</taxon>
        <taxon>Thermoproteota</taxon>
        <taxon>Thermoprotei</taxon>
        <taxon>Desulfurococcales</taxon>
        <taxon>Pyrodictiaceae</taxon>
        <taxon>Pyrodictium</taxon>
    </lineage>
</organism>
<protein>
    <submittedName>
        <fullName evidence="9">4Fe-4S binding protein</fullName>
    </submittedName>
</protein>
<dbReference type="PANTHER" id="PTHR30176:SF3">
    <property type="entry name" value="FERREDOXIN-TYPE PROTEIN NAPH"/>
    <property type="match status" value="1"/>
</dbReference>
<dbReference type="InterPro" id="IPR017896">
    <property type="entry name" value="4Fe4S_Fe-S-bd"/>
</dbReference>
<gene>
    <name evidence="9" type="ORF">EYH50_04410</name>
</gene>
<dbReference type="SUPFAM" id="SSF54862">
    <property type="entry name" value="4Fe-4S ferredoxins"/>
    <property type="match status" value="1"/>
</dbReference>
<dbReference type="InterPro" id="IPR017900">
    <property type="entry name" value="4Fe4S_Fe_S_CS"/>
</dbReference>
<dbReference type="Pfam" id="PF12801">
    <property type="entry name" value="Fer4_5"/>
    <property type="match status" value="2"/>
</dbReference>
<evidence type="ECO:0000256" key="5">
    <source>
        <dbReference type="ARBA" id="ARBA00023004"/>
    </source>
</evidence>
<evidence type="ECO:0000256" key="7">
    <source>
        <dbReference type="SAM" id="Phobius"/>
    </source>
</evidence>
<feature type="transmembrane region" description="Helical" evidence="7">
    <location>
        <begin position="30"/>
        <end position="50"/>
    </location>
</feature>
<feature type="transmembrane region" description="Helical" evidence="7">
    <location>
        <begin position="141"/>
        <end position="162"/>
    </location>
</feature>
<comment type="caution">
    <text evidence="9">The sequence shown here is derived from an EMBL/GenBank/DDBJ whole genome shotgun (WGS) entry which is preliminary data.</text>
</comment>
<keyword evidence="5" id="KW-0408">Iron</keyword>
<keyword evidence="7" id="KW-0812">Transmembrane</keyword>
<feature type="domain" description="4Fe-4S ferredoxin-type" evidence="8">
    <location>
        <begin position="241"/>
        <end position="270"/>
    </location>
</feature>
<dbReference type="PROSITE" id="PS00198">
    <property type="entry name" value="4FE4S_FER_1"/>
    <property type="match status" value="2"/>
</dbReference>
<dbReference type="GO" id="GO:0005886">
    <property type="term" value="C:plasma membrane"/>
    <property type="evidence" value="ECO:0007669"/>
    <property type="project" value="TreeGrafter"/>
</dbReference>
<evidence type="ECO:0000313" key="9">
    <source>
        <dbReference type="EMBL" id="HIQ24273.1"/>
    </source>
</evidence>
<keyword evidence="1" id="KW-0813">Transport</keyword>
<evidence type="ECO:0000256" key="6">
    <source>
        <dbReference type="ARBA" id="ARBA00023014"/>
    </source>
</evidence>
<dbReference type="Pfam" id="PF13237">
    <property type="entry name" value="Fer4_10"/>
    <property type="match status" value="1"/>
</dbReference>
<keyword evidence="6" id="KW-0411">Iron-sulfur</keyword>
<feature type="domain" description="4Fe-4S ferredoxin-type" evidence="8">
    <location>
        <begin position="274"/>
        <end position="302"/>
    </location>
</feature>
<evidence type="ECO:0000313" key="10">
    <source>
        <dbReference type="Proteomes" id="UP000600071"/>
    </source>
</evidence>
<dbReference type="InterPro" id="IPR051684">
    <property type="entry name" value="Electron_Trans/Redox"/>
</dbReference>
<feature type="transmembrane region" description="Helical" evidence="7">
    <location>
        <begin position="182"/>
        <end position="210"/>
    </location>
</feature>
<keyword evidence="3" id="KW-0479">Metal-binding</keyword>
<dbReference type="PROSITE" id="PS51379">
    <property type="entry name" value="4FE4S_FER_2"/>
    <property type="match status" value="2"/>
</dbReference>
<keyword evidence="7" id="KW-0472">Membrane</keyword>
<dbReference type="GO" id="GO:0016491">
    <property type="term" value="F:oxidoreductase activity"/>
    <property type="evidence" value="ECO:0007669"/>
    <property type="project" value="UniProtKB-ARBA"/>
</dbReference>
<evidence type="ECO:0000256" key="1">
    <source>
        <dbReference type="ARBA" id="ARBA00022448"/>
    </source>
</evidence>
<evidence type="ECO:0000256" key="3">
    <source>
        <dbReference type="ARBA" id="ARBA00022723"/>
    </source>
</evidence>
<keyword evidence="2" id="KW-0004">4Fe-4S</keyword>
<evidence type="ECO:0000256" key="4">
    <source>
        <dbReference type="ARBA" id="ARBA00022982"/>
    </source>
</evidence>
<evidence type="ECO:0000256" key="2">
    <source>
        <dbReference type="ARBA" id="ARBA00022485"/>
    </source>
</evidence>
<accession>A0A833EBI2</accession>
<name>A0A833EBI2_9CREN</name>